<dbReference type="AlphaFoldDB" id="A0A217EIA0"/>
<keyword evidence="2" id="KW-1185">Reference proteome</keyword>
<accession>A0A217EIA0</accession>
<reference evidence="2" key="1">
    <citation type="submission" date="2017-06" db="EMBL/GenBank/DDBJ databases">
        <authorList>
            <person name="Varghese N."/>
            <person name="Submissions S."/>
        </authorList>
    </citation>
    <scope>NUCLEOTIDE SEQUENCE [LARGE SCALE GENOMIC DNA]</scope>
    <source>
        <strain evidence="2">ANC 5114</strain>
    </source>
</reference>
<dbReference type="EMBL" id="FZLN01000008">
    <property type="protein sequence ID" value="SNQ30221.1"/>
    <property type="molecule type" value="Genomic_DNA"/>
</dbReference>
<proteinExistence type="predicted"/>
<dbReference type="Proteomes" id="UP000243463">
    <property type="component" value="Unassembled WGS sequence"/>
</dbReference>
<name>A0A217EIA0_9GAMM</name>
<evidence type="ECO:0000313" key="2">
    <source>
        <dbReference type="Proteomes" id="UP000243463"/>
    </source>
</evidence>
<evidence type="ECO:0000313" key="1">
    <source>
        <dbReference type="EMBL" id="SNQ30221.1"/>
    </source>
</evidence>
<sequence>MVVMHIVKQKNPLYQPDCRTAVRLIHCITMHTINV</sequence>
<protein>
    <submittedName>
        <fullName evidence="1">Uncharacterized protein</fullName>
    </submittedName>
</protein>
<gene>
    <name evidence="1" type="ORF">SAMN05444584_2209</name>
</gene>
<organism evidence="1 2">
    <name type="scientific">Acinetobacter apis</name>
    <dbReference type="NCBI Taxonomy" id="1229165"/>
    <lineage>
        <taxon>Bacteria</taxon>
        <taxon>Pseudomonadati</taxon>
        <taxon>Pseudomonadota</taxon>
        <taxon>Gammaproteobacteria</taxon>
        <taxon>Moraxellales</taxon>
        <taxon>Moraxellaceae</taxon>
        <taxon>Acinetobacter</taxon>
    </lineage>
</organism>